<dbReference type="InterPro" id="IPR020904">
    <property type="entry name" value="Sc_DH/Rdtase_CS"/>
</dbReference>
<gene>
    <name evidence="3" type="ORF">EZH22_12585</name>
</gene>
<dbReference type="InterPro" id="IPR050259">
    <property type="entry name" value="SDR"/>
</dbReference>
<dbReference type="InterPro" id="IPR057326">
    <property type="entry name" value="KR_dom"/>
</dbReference>
<sequence length="247" mass="25777">MNFKDKIVVVTGAASGIGHACARAFAEAGARVALTDVNVPAGEAAAGAVQATGDVRFLPLDVTDRASAAALAARIEAEFGRLDVLVNAAGWDIIQPFMENSPEYWEKIVALNFMGPVQVTRALLPLLFASGSGRIVNVASDAGRVGSYGETVYAGAKGGIIAFTKSLAREVVRKQVRVNCICPGPTDTPLFASQSDKMREALTNAIPMKRVAQPSEIADAVLYFASDRSSFITGQVLSVSGGLTMVG</sequence>
<dbReference type="CDD" id="cd05233">
    <property type="entry name" value="SDR_c"/>
    <property type="match status" value="1"/>
</dbReference>
<evidence type="ECO:0000256" key="1">
    <source>
        <dbReference type="ARBA" id="ARBA00006484"/>
    </source>
</evidence>
<dbReference type="PROSITE" id="PS00061">
    <property type="entry name" value="ADH_SHORT"/>
    <property type="match status" value="1"/>
</dbReference>
<dbReference type="InterPro" id="IPR002347">
    <property type="entry name" value="SDR_fam"/>
</dbReference>
<dbReference type="PRINTS" id="PR00081">
    <property type="entry name" value="GDHRDH"/>
</dbReference>
<proteinExistence type="inferred from homology"/>
<feature type="domain" description="Ketoreductase" evidence="2">
    <location>
        <begin position="6"/>
        <end position="188"/>
    </location>
</feature>
<accession>A0A974SL80</accession>
<dbReference type="GO" id="GO:0032787">
    <property type="term" value="P:monocarboxylic acid metabolic process"/>
    <property type="evidence" value="ECO:0007669"/>
    <property type="project" value="UniProtKB-ARBA"/>
</dbReference>
<dbReference type="PANTHER" id="PTHR42879">
    <property type="entry name" value="3-OXOACYL-(ACYL-CARRIER-PROTEIN) REDUCTASE"/>
    <property type="match status" value="1"/>
</dbReference>
<dbReference type="Gene3D" id="3.40.50.720">
    <property type="entry name" value="NAD(P)-binding Rossmann-like Domain"/>
    <property type="match status" value="1"/>
</dbReference>
<dbReference type="EMBL" id="CP063362">
    <property type="protein sequence ID" value="QRG09610.1"/>
    <property type="molecule type" value="Genomic_DNA"/>
</dbReference>
<evidence type="ECO:0000313" key="4">
    <source>
        <dbReference type="Proteomes" id="UP000596427"/>
    </source>
</evidence>
<keyword evidence="4" id="KW-1185">Reference proteome</keyword>
<dbReference type="Pfam" id="PF13561">
    <property type="entry name" value="adh_short_C2"/>
    <property type="match status" value="1"/>
</dbReference>
<protein>
    <submittedName>
        <fullName evidence="3">SDR family oxidoreductase</fullName>
    </submittedName>
</protein>
<dbReference type="NCBIfam" id="NF005559">
    <property type="entry name" value="PRK07231.1"/>
    <property type="match status" value="1"/>
</dbReference>
<dbReference type="Proteomes" id="UP000596427">
    <property type="component" value="Chromosome"/>
</dbReference>
<name>A0A974SL80_9HYPH</name>
<reference evidence="3 4" key="1">
    <citation type="submission" date="2020-10" db="EMBL/GenBank/DDBJ databases">
        <title>Degradation of 1,4-Dioxane by Xanthobacter sp. YN2, via a Novel Group-2 Soluble Di-Iron Monooxygenase.</title>
        <authorList>
            <person name="Ma F."/>
            <person name="Wang Y."/>
            <person name="Yang J."/>
            <person name="Guo H."/>
            <person name="Su D."/>
            <person name="Yu L."/>
        </authorList>
    </citation>
    <scope>NUCLEOTIDE SEQUENCE [LARGE SCALE GENOMIC DNA]</scope>
    <source>
        <strain evidence="3 4">YN2</strain>
    </source>
</reference>
<dbReference type="FunFam" id="3.40.50.720:FF:000084">
    <property type="entry name" value="Short-chain dehydrogenase reductase"/>
    <property type="match status" value="1"/>
</dbReference>
<dbReference type="PANTHER" id="PTHR42879:SF2">
    <property type="entry name" value="3-OXOACYL-[ACYL-CARRIER-PROTEIN] REDUCTASE FABG"/>
    <property type="match status" value="1"/>
</dbReference>
<organism evidence="3 4">
    <name type="scientific">Xanthobacter dioxanivorans</name>
    <dbReference type="NCBI Taxonomy" id="2528964"/>
    <lineage>
        <taxon>Bacteria</taxon>
        <taxon>Pseudomonadati</taxon>
        <taxon>Pseudomonadota</taxon>
        <taxon>Alphaproteobacteria</taxon>
        <taxon>Hyphomicrobiales</taxon>
        <taxon>Xanthobacteraceae</taxon>
        <taxon>Xanthobacter</taxon>
    </lineage>
</organism>
<dbReference type="KEGG" id="xdi:EZH22_12585"/>
<evidence type="ECO:0000313" key="3">
    <source>
        <dbReference type="EMBL" id="QRG09610.1"/>
    </source>
</evidence>
<dbReference type="SMART" id="SM00822">
    <property type="entry name" value="PKS_KR"/>
    <property type="match status" value="1"/>
</dbReference>
<dbReference type="AlphaFoldDB" id="A0A974SL80"/>
<dbReference type="SUPFAM" id="SSF51735">
    <property type="entry name" value="NAD(P)-binding Rossmann-fold domains"/>
    <property type="match status" value="1"/>
</dbReference>
<evidence type="ECO:0000259" key="2">
    <source>
        <dbReference type="SMART" id="SM00822"/>
    </source>
</evidence>
<comment type="similarity">
    <text evidence="1">Belongs to the short-chain dehydrogenases/reductases (SDR) family.</text>
</comment>
<dbReference type="InterPro" id="IPR036291">
    <property type="entry name" value="NAD(P)-bd_dom_sf"/>
</dbReference>
<dbReference type="PRINTS" id="PR00080">
    <property type="entry name" value="SDRFAMILY"/>
</dbReference>